<comment type="caution">
    <text evidence="1">The sequence shown here is derived from an EMBL/GenBank/DDBJ whole genome shotgun (WGS) entry which is preliminary data.</text>
</comment>
<name>A0A0F8YZT3_9ZZZZ</name>
<reference evidence="1" key="1">
    <citation type="journal article" date="2015" name="Nature">
        <title>Complex archaea that bridge the gap between prokaryotes and eukaryotes.</title>
        <authorList>
            <person name="Spang A."/>
            <person name="Saw J.H."/>
            <person name="Jorgensen S.L."/>
            <person name="Zaremba-Niedzwiedzka K."/>
            <person name="Martijn J."/>
            <person name="Lind A.E."/>
            <person name="van Eijk R."/>
            <person name="Schleper C."/>
            <person name="Guy L."/>
            <person name="Ettema T.J."/>
        </authorList>
    </citation>
    <scope>NUCLEOTIDE SEQUENCE</scope>
</reference>
<protein>
    <submittedName>
        <fullName evidence="1">Uncharacterized protein</fullName>
    </submittedName>
</protein>
<evidence type="ECO:0000313" key="1">
    <source>
        <dbReference type="EMBL" id="KKK53441.1"/>
    </source>
</evidence>
<gene>
    <name evidence="1" type="ORF">LCGC14_3094770</name>
</gene>
<organism evidence="1">
    <name type="scientific">marine sediment metagenome</name>
    <dbReference type="NCBI Taxonomy" id="412755"/>
    <lineage>
        <taxon>unclassified sequences</taxon>
        <taxon>metagenomes</taxon>
        <taxon>ecological metagenomes</taxon>
    </lineage>
</organism>
<dbReference type="AlphaFoldDB" id="A0A0F8YZT3"/>
<proteinExistence type="predicted"/>
<accession>A0A0F8YZT3</accession>
<sequence length="201" mass="21870">MTVESRLKDVEDRLQNLRNADRLQGRRFSAEKPSDGAVPVWSAAGAKWEPQTRPTRKMPMSILSTPSHGADANISFPDGSTTRLHSAAPVPSDWISGTDLTLIAHVHKAGASVEVAVMLSYIAAQSTGEAFSYNIENAASFNPNIPASNVVITMERTITGTDVSAGEYIEWVLRRQGNSGADTLNEVLFVDSVWLEYTAFF</sequence>
<dbReference type="EMBL" id="LAZR01066504">
    <property type="protein sequence ID" value="KKK53441.1"/>
    <property type="molecule type" value="Genomic_DNA"/>
</dbReference>